<feature type="domain" description="Ig-like" evidence="1">
    <location>
        <begin position="19"/>
        <end position="112"/>
    </location>
</feature>
<gene>
    <name evidence="2" type="ORF">g.49668</name>
</gene>
<sequence>KPPNTPKNVKQVFLKVIDPEVIIKDHNNQTVKVYNDVLGSNVELTCVAIHLDLPGDNITWWREGLLVQDGVRYKSSEWFESIESTLVLHQAQQHHSGNYTCRVNNLASASVS</sequence>
<dbReference type="AlphaFoldDB" id="A0A1B6FJV2"/>
<dbReference type="PROSITE" id="PS50835">
    <property type="entry name" value="IG_LIKE"/>
    <property type="match status" value="1"/>
</dbReference>
<dbReference type="InterPro" id="IPR036179">
    <property type="entry name" value="Ig-like_dom_sf"/>
</dbReference>
<dbReference type="EMBL" id="GECZ01019299">
    <property type="protein sequence ID" value="JAS50470.1"/>
    <property type="molecule type" value="Transcribed_RNA"/>
</dbReference>
<dbReference type="Gene3D" id="2.60.40.10">
    <property type="entry name" value="Immunoglobulins"/>
    <property type="match status" value="1"/>
</dbReference>
<dbReference type="SUPFAM" id="SSF48726">
    <property type="entry name" value="Immunoglobulin"/>
    <property type="match status" value="1"/>
</dbReference>
<accession>A0A1B6FJV2</accession>
<feature type="non-terminal residue" evidence="2">
    <location>
        <position position="112"/>
    </location>
</feature>
<evidence type="ECO:0000259" key="1">
    <source>
        <dbReference type="PROSITE" id="PS50835"/>
    </source>
</evidence>
<protein>
    <recommendedName>
        <fullName evidence="1">Ig-like domain-containing protein</fullName>
    </recommendedName>
</protein>
<name>A0A1B6FJV2_9HEMI</name>
<feature type="non-terminal residue" evidence="2">
    <location>
        <position position="1"/>
    </location>
</feature>
<reference evidence="2" key="1">
    <citation type="submission" date="2015-11" db="EMBL/GenBank/DDBJ databases">
        <title>De novo transcriptome assembly of four potential Pierce s Disease insect vectors from Arizona vineyards.</title>
        <authorList>
            <person name="Tassone E.E."/>
        </authorList>
    </citation>
    <scope>NUCLEOTIDE SEQUENCE</scope>
</reference>
<organism evidence="2">
    <name type="scientific">Cuerna arida</name>
    <dbReference type="NCBI Taxonomy" id="1464854"/>
    <lineage>
        <taxon>Eukaryota</taxon>
        <taxon>Metazoa</taxon>
        <taxon>Ecdysozoa</taxon>
        <taxon>Arthropoda</taxon>
        <taxon>Hexapoda</taxon>
        <taxon>Insecta</taxon>
        <taxon>Pterygota</taxon>
        <taxon>Neoptera</taxon>
        <taxon>Paraneoptera</taxon>
        <taxon>Hemiptera</taxon>
        <taxon>Auchenorrhyncha</taxon>
        <taxon>Membracoidea</taxon>
        <taxon>Cicadellidae</taxon>
        <taxon>Cicadellinae</taxon>
        <taxon>Proconiini</taxon>
        <taxon>Cuerna</taxon>
    </lineage>
</organism>
<dbReference type="CDD" id="cd00096">
    <property type="entry name" value="Ig"/>
    <property type="match status" value="1"/>
</dbReference>
<dbReference type="SMART" id="SM00408">
    <property type="entry name" value="IGc2"/>
    <property type="match status" value="1"/>
</dbReference>
<proteinExistence type="predicted"/>
<dbReference type="InterPro" id="IPR013783">
    <property type="entry name" value="Ig-like_fold"/>
</dbReference>
<dbReference type="InterPro" id="IPR003598">
    <property type="entry name" value="Ig_sub2"/>
</dbReference>
<evidence type="ECO:0000313" key="2">
    <source>
        <dbReference type="EMBL" id="JAS50470.1"/>
    </source>
</evidence>
<dbReference type="InterPro" id="IPR007110">
    <property type="entry name" value="Ig-like_dom"/>
</dbReference>
<dbReference type="Pfam" id="PF13927">
    <property type="entry name" value="Ig_3"/>
    <property type="match status" value="1"/>
</dbReference>